<organism evidence="1">
    <name type="scientific">Lepeophtheirus salmonis</name>
    <name type="common">Salmon louse</name>
    <name type="synonym">Caligus salmonis</name>
    <dbReference type="NCBI Taxonomy" id="72036"/>
    <lineage>
        <taxon>Eukaryota</taxon>
        <taxon>Metazoa</taxon>
        <taxon>Ecdysozoa</taxon>
        <taxon>Arthropoda</taxon>
        <taxon>Crustacea</taxon>
        <taxon>Multicrustacea</taxon>
        <taxon>Hexanauplia</taxon>
        <taxon>Copepoda</taxon>
        <taxon>Siphonostomatoida</taxon>
        <taxon>Caligidae</taxon>
        <taxon>Lepeophtheirus</taxon>
    </lineage>
</organism>
<dbReference type="EMBL" id="HACA01026982">
    <property type="protein sequence ID" value="CDW44343.1"/>
    <property type="molecule type" value="Transcribed_RNA"/>
</dbReference>
<reference evidence="1" key="1">
    <citation type="submission" date="2014-05" db="EMBL/GenBank/DDBJ databases">
        <authorList>
            <person name="Chronopoulou M."/>
        </authorList>
    </citation>
    <scope>NUCLEOTIDE SEQUENCE</scope>
    <source>
        <tissue evidence="1">Whole organism</tissue>
    </source>
</reference>
<evidence type="ECO:0000313" key="1">
    <source>
        <dbReference type="EMBL" id="CDW44343.1"/>
    </source>
</evidence>
<name>A0A0K2V1I1_LEPSM</name>
<sequence length="55" mass="6338">MTTANENKINSSYYQLQITRQAETHTGFTCMCIPKIIQYLDKHEVIILLWIAGHG</sequence>
<proteinExistence type="predicted"/>
<dbReference type="AlphaFoldDB" id="A0A0K2V1I1"/>
<protein>
    <submittedName>
        <fullName evidence="1">Uncharacterized protein</fullName>
    </submittedName>
</protein>
<accession>A0A0K2V1I1</accession>